<dbReference type="InterPro" id="IPR035965">
    <property type="entry name" value="PAS-like_dom_sf"/>
</dbReference>
<dbReference type="InterPro" id="IPR000700">
    <property type="entry name" value="PAS-assoc_C"/>
</dbReference>
<dbReference type="RefSeq" id="WP_120402215.1">
    <property type="nucleotide sequence ID" value="NZ_RAXV01000012.1"/>
</dbReference>
<dbReference type="OrthoDB" id="9804951at2"/>
<protein>
    <submittedName>
        <fullName evidence="6">EAL domain-containing protein</fullName>
    </submittedName>
</protein>
<dbReference type="Pfam" id="PF00990">
    <property type="entry name" value="GGDEF"/>
    <property type="match status" value="1"/>
</dbReference>
<dbReference type="AlphaFoldDB" id="A0A3A8EEL0"/>
<dbReference type="EMBL" id="RAXV01000012">
    <property type="protein sequence ID" value="RKG31946.1"/>
    <property type="molecule type" value="Genomic_DNA"/>
</dbReference>
<evidence type="ECO:0000259" key="4">
    <source>
        <dbReference type="PROSITE" id="PS50883"/>
    </source>
</evidence>
<dbReference type="PROSITE" id="PS50887">
    <property type="entry name" value="GGDEF"/>
    <property type="match status" value="1"/>
</dbReference>
<dbReference type="SMART" id="SM00086">
    <property type="entry name" value="PAC"/>
    <property type="match status" value="1"/>
</dbReference>
<dbReference type="NCBIfam" id="TIGR00229">
    <property type="entry name" value="sensory_box"/>
    <property type="match status" value="1"/>
</dbReference>
<dbReference type="PROSITE" id="PS50883">
    <property type="entry name" value="EAL"/>
    <property type="match status" value="1"/>
</dbReference>
<feature type="domain" description="PAS" evidence="2">
    <location>
        <begin position="13"/>
        <end position="69"/>
    </location>
</feature>
<dbReference type="InterPro" id="IPR029787">
    <property type="entry name" value="Nucleotide_cyclase"/>
</dbReference>
<sequence>MDTQLQFSKISQDLENYKIAIDAHSIVAVTDARGVITHVNKKFCDISKYSAKELIGSTHQIINSGCHPKHFFKQMWKTIAQGEIWQGEICNRNKEGELYWVDTTIVPLKDEQGVLRQYFSIRTDISQLKNSEDHARYMALHDELTGLPNRRYMQDRIRHVLAKSRENDTHSAMIMLDLDNFKNINDTLGHEQGDRLLRIVALCLRSCVPQPNSIIRLGGDEFLVILSDLNADLELAKQTVLKVANKITATLNKPFYLNKQQIHTGASSGIFVFKNSDLPEKELLKYADMALYQAKGNGKNCVCVFDPAMEQRILAKAALMTDLRRALQDDEFLLHYQKIVNAEEQTIGYEALVRWLHPEKGLVMPSAFINDVEKSGMIHELGKKVLTMACQQLYEWSKLPEYAQLSISVNISIEQFNKPDFDELIIRLINTFEVNPSLLRLELTESMFYADMHGSIAKMNKLIQRGLKFSMDDFGTGYSSLNYLKILPLSQLKIDRSFVENIVENKRDFAIVQTILNLALILELDVVAEGVETEEQFQLLKDSGCTAFQGYYFGRPQLTV</sequence>
<dbReference type="PROSITE" id="PS50113">
    <property type="entry name" value="PAC"/>
    <property type="match status" value="1"/>
</dbReference>
<dbReference type="CDD" id="cd00130">
    <property type="entry name" value="PAS"/>
    <property type="match status" value="1"/>
</dbReference>
<dbReference type="InterPro" id="IPR001610">
    <property type="entry name" value="PAC"/>
</dbReference>
<dbReference type="InterPro" id="IPR052155">
    <property type="entry name" value="Biofilm_reg_signaling"/>
</dbReference>
<dbReference type="Gene3D" id="3.20.20.450">
    <property type="entry name" value="EAL domain"/>
    <property type="match status" value="1"/>
</dbReference>
<evidence type="ECO:0000259" key="2">
    <source>
        <dbReference type="PROSITE" id="PS50112"/>
    </source>
</evidence>
<feature type="domain" description="PAC" evidence="3">
    <location>
        <begin position="85"/>
        <end position="137"/>
    </location>
</feature>
<dbReference type="GO" id="GO:0003824">
    <property type="term" value="F:catalytic activity"/>
    <property type="evidence" value="ECO:0007669"/>
    <property type="project" value="UniProtKB-ARBA"/>
</dbReference>
<name>A0A3A8EEL0_9GAMM</name>
<dbReference type="InterPro" id="IPR043128">
    <property type="entry name" value="Rev_trsase/Diguanyl_cyclase"/>
</dbReference>
<dbReference type="PANTHER" id="PTHR44757:SF2">
    <property type="entry name" value="BIOFILM ARCHITECTURE MAINTENANCE PROTEIN MBAA"/>
    <property type="match status" value="1"/>
</dbReference>
<keyword evidence="7" id="KW-1185">Reference proteome</keyword>
<dbReference type="Proteomes" id="UP000282388">
    <property type="component" value="Unassembled WGS sequence"/>
</dbReference>
<evidence type="ECO:0000259" key="5">
    <source>
        <dbReference type="PROSITE" id="PS50887"/>
    </source>
</evidence>
<dbReference type="PROSITE" id="PS50112">
    <property type="entry name" value="PAS"/>
    <property type="match status" value="1"/>
</dbReference>
<evidence type="ECO:0000259" key="3">
    <source>
        <dbReference type="PROSITE" id="PS50113"/>
    </source>
</evidence>
<comment type="caution">
    <text evidence="6">The sequence shown here is derived from an EMBL/GenBank/DDBJ whole genome shotgun (WGS) entry which is preliminary data.</text>
</comment>
<dbReference type="Pfam" id="PF00563">
    <property type="entry name" value="EAL"/>
    <property type="match status" value="1"/>
</dbReference>
<reference evidence="6 7" key="1">
    <citation type="submission" date="2018-09" db="EMBL/GenBank/DDBJ databases">
        <title>The draft genome of Acinetobacter spp. strains.</title>
        <authorList>
            <person name="Qin J."/>
            <person name="Feng Y."/>
            <person name="Zong Z."/>
        </authorList>
    </citation>
    <scope>NUCLEOTIDE SEQUENCE [LARGE SCALE GENOMIC DNA]</scope>
    <source>
        <strain evidence="6 7">WCHAc060012</strain>
    </source>
</reference>
<dbReference type="SMART" id="SM00267">
    <property type="entry name" value="GGDEF"/>
    <property type="match status" value="1"/>
</dbReference>
<feature type="domain" description="GGDEF" evidence="5">
    <location>
        <begin position="169"/>
        <end position="307"/>
    </location>
</feature>
<dbReference type="InterPro" id="IPR035919">
    <property type="entry name" value="EAL_sf"/>
</dbReference>
<accession>A0A3A8EEL0</accession>
<organism evidence="6 7">
    <name type="scientific">Acinetobacter tianfuensis</name>
    <dbReference type="NCBI Taxonomy" id="2419603"/>
    <lineage>
        <taxon>Bacteria</taxon>
        <taxon>Pseudomonadati</taxon>
        <taxon>Pseudomonadota</taxon>
        <taxon>Gammaproteobacteria</taxon>
        <taxon>Moraxellales</taxon>
        <taxon>Moraxellaceae</taxon>
        <taxon>Acinetobacter</taxon>
    </lineage>
</organism>
<evidence type="ECO:0000313" key="6">
    <source>
        <dbReference type="EMBL" id="RKG31946.1"/>
    </source>
</evidence>
<evidence type="ECO:0000313" key="7">
    <source>
        <dbReference type="Proteomes" id="UP000282388"/>
    </source>
</evidence>
<proteinExistence type="predicted"/>
<dbReference type="Gene3D" id="3.30.70.270">
    <property type="match status" value="1"/>
</dbReference>
<dbReference type="SUPFAM" id="SSF55073">
    <property type="entry name" value="Nucleotide cyclase"/>
    <property type="match status" value="1"/>
</dbReference>
<dbReference type="NCBIfam" id="TIGR00254">
    <property type="entry name" value="GGDEF"/>
    <property type="match status" value="1"/>
</dbReference>
<gene>
    <name evidence="6" type="ORF">D7V32_07225</name>
</gene>
<evidence type="ECO:0000256" key="1">
    <source>
        <dbReference type="ARBA" id="ARBA00001946"/>
    </source>
</evidence>
<dbReference type="SUPFAM" id="SSF55785">
    <property type="entry name" value="PYP-like sensor domain (PAS domain)"/>
    <property type="match status" value="1"/>
</dbReference>
<dbReference type="Gene3D" id="3.30.450.20">
    <property type="entry name" value="PAS domain"/>
    <property type="match status" value="1"/>
</dbReference>
<dbReference type="CDD" id="cd01948">
    <property type="entry name" value="EAL"/>
    <property type="match status" value="1"/>
</dbReference>
<dbReference type="PANTHER" id="PTHR44757">
    <property type="entry name" value="DIGUANYLATE CYCLASE DGCP"/>
    <property type="match status" value="1"/>
</dbReference>
<dbReference type="InterPro" id="IPR000014">
    <property type="entry name" value="PAS"/>
</dbReference>
<dbReference type="Pfam" id="PF13426">
    <property type="entry name" value="PAS_9"/>
    <property type="match status" value="1"/>
</dbReference>
<dbReference type="InterPro" id="IPR001633">
    <property type="entry name" value="EAL_dom"/>
</dbReference>
<dbReference type="CDD" id="cd01949">
    <property type="entry name" value="GGDEF"/>
    <property type="match status" value="1"/>
</dbReference>
<feature type="domain" description="EAL" evidence="4">
    <location>
        <begin position="316"/>
        <end position="560"/>
    </location>
</feature>
<comment type="cofactor">
    <cofactor evidence="1">
        <name>Mg(2+)</name>
        <dbReference type="ChEBI" id="CHEBI:18420"/>
    </cofactor>
</comment>
<dbReference type="SMART" id="SM00052">
    <property type="entry name" value="EAL"/>
    <property type="match status" value="1"/>
</dbReference>
<dbReference type="SUPFAM" id="SSF141868">
    <property type="entry name" value="EAL domain-like"/>
    <property type="match status" value="1"/>
</dbReference>
<dbReference type="FunFam" id="3.30.70.270:FF:000001">
    <property type="entry name" value="Diguanylate cyclase domain protein"/>
    <property type="match status" value="1"/>
</dbReference>
<dbReference type="InterPro" id="IPR000160">
    <property type="entry name" value="GGDEF_dom"/>
</dbReference>